<dbReference type="AlphaFoldDB" id="A0AAD7V366"/>
<evidence type="ECO:0000313" key="7">
    <source>
        <dbReference type="EMBL" id="KAJ8658227.1"/>
    </source>
</evidence>
<dbReference type="InterPro" id="IPR001841">
    <property type="entry name" value="Znf_RING"/>
</dbReference>
<keyword evidence="2 4" id="KW-0863">Zinc-finger</keyword>
<proteinExistence type="predicted"/>
<accession>A0AAD7V366</accession>
<evidence type="ECO:0000259" key="6">
    <source>
        <dbReference type="PROSITE" id="PS50089"/>
    </source>
</evidence>
<dbReference type="RefSeq" id="XP_058343140.1">
    <property type="nucleotide sequence ID" value="XM_058485945.1"/>
</dbReference>
<evidence type="ECO:0000256" key="3">
    <source>
        <dbReference type="ARBA" id="ARBA00022833"/>
    </source>
</evidence>
<comment type="caution">
    <text evidence="7">The sequence shown here is derived from an EMBL/GenBank/DDBJ whole genome shotgun (WGS) entry which is preliminary data.</text>
</comment>
<organism evidence="7 8">
    <name type="scientific">Lichtheimia ornata</name>
    <dbReference type="NCBI Taxonomy" id="688661"/>
    <lineage>
        <taxon>Eukaryota</taxon>
        <taxon>Fungi</taxon>
        <taxon>Fungi incertae sedis</taxon>
        <taxon>Mucoromycota</taxon>
        <taxon>Mucoromycotina</taxon>
        <taxon>Mucoromycetes</taxon>
        <taxon>Mucorales</taxon>
        <taxon>Lichtheimiaceae</taxon>
        <taxon>Lichtheimia</taxon>
    </lineage>
</organism>
<feature type="domain" description="RING-type" evidence="6">
    <location>
        <begin position="289"/>
        <end position="327"/>
    </location>
</feature>
<dbReference type="Gene3D" id="3.30.40.10">
    <property type="entry name" value="Zinc/RING finger domain, C3HC4 (zinc finger)"/>
    <property type="match status" value="1"/>
</dbReference>
<dbReference type="PROSITE" id="PS00518">
    <property type="entry name" value="ZF_RING_1"/>
    <property type="match status" value="1"/>
</dbReference>
<evidence type="ECO:0000256" key="4">
    <source>
        <dbReference type="PROSITE-ProRule" id="PRU00175"/>
    </source>
</evidence>
<dbReference type="SUPFAM" id="SSF57850">
    <property type="entry name" value="RING/U-box"/>
    <property type="match status" value="1"/>
</dbReference>
<keyword evidence="8" id="KW-1185">Reference proteome</keyword>
<evidence type="ECO:0000256" key="5">
    <source>
        <dbReference type="SAM" id="MobiDB-lite"/>
    </source>
</evidence>
<keyword evidence="1" id="KW-0479">Metal-binding</keyword>
<feature type="compositionally biased region" description="Polar residues" evidence="5">
    <location>
        <begin position="151"/>
        <end position="164"/>
    </location>
</feature>
<feature type="region of interest" description="Disordered" evidence="5">
    <location>
        <begin position="151"/>
        <end position="174"/>
    </location>
</feature>
<evidence type="ECO:0000256" key="1">
    <source>
        <dbReference type="ARBA" id="ARBA00022723"/>
    </source>
</evidence>
<evidence type="ECO:0000313" key="8">
    <source>
        <dbReference type="Proteomes" id="UP001234581"/>
    </source>
</evidence>
<sequence>MSRLLTRVLHPWRTIKRHHTKKHSSEQQQQSFTSASSTVIVAPSLSFSTSSCLTESQYYRDDLVRVDALQYALNRQHDKDGNEDFFCIWNDELDRVYERSRVALGSLEQRVDELCSEICIIASPLQNPNCRSLQHAQQLISNYLREWQVAPGQTTSQRPKSQLVTREKDDNDEDKKIVSGEKFQESNMSFDVYFQGLKERVLSSNDAHPELTRCIQLVCQWEHDLFLFQQYLDQQMLILWDVAHHQPSILHLLQSRWHRRYNQCTQGAQALQDRTLLEKSAPSREDFTCAICLCVLSEPVTLANCLHTFCRSCLQRLYCTCTSPYCNSPCHYTSRHYRRQRHRQSSISYSKKKQKLLACQCNFSMPVQHACPLCRSSFTVQDCTMNVALDNFITLYFPYEENSTMNNPSGRQQRNKRRSSIYQAVQQWLNGDDLQGQEPPPLPTTTTTTSNTSPSTGAGTRYDSSIRPESTAAGYDAFNRDLYNLARRSWWF</sequence>
<reference evidence="7 8" key="1">
    <citation type="submission" date="2023-03" db="EMBL/GenBank/DDBJ databases">
        <title>Genome sequence of Lichtheimia ornata CBS 291.66.</title>
        <authorList>
            <person name="Mohabir J.T."/>
            <person name="Shea T.P."/>
            <person name="Kurbessoian T."/>
            <person name="Berby B."/>
            <person name="Fontaine J."/>
            <person name="Livny J."/>
            <person name="Gnirke A."/>
            <person name="Stajich J.E."/>
            <person name="Cuomo C.A."/>
        </authorList>
    </citation>
    <scope>NUCLEOTIDE SEQUENCE [LARGE SCALE GENOMIC DNA]</scope>
    <source>
        <strain evidence="7">CBS 291.66</strain>
    </source>
</reference>
<dbReference type="EMBL" id="JARTCD010000025">
    <property type="protein sequence ID" value="KAJ8658227.1"/>
    <property type="molecule type" value="Genomic_DNA"/>
</dbReference>
<dbReference type="InterPro" id="IPR013083">
    <property type="entry name" value="Znf_RING/FYVE/PHD"/>
</dbReference>
<dbReference type="PANTHER" id="PTHR23327">
    <property type="entry name" value="RING FINGER PROTEIN 127"/>
    <property type="match status" value="1"/>
</dbReference>
<dbReference type="GeneID" id="83213321"/>
<feature type="compositionally biased region" description="Basic and acidic residues" evidence="5">
    <location>
        <begin position="165"/>
        <end position="174"/>
    </location>
</feature>
<name>A0AAD7V366_9FUNG</name>
<dbReference type="PROSITE" id="PS50089">
    <property type="entry name" value="ZF_RING_2"/>
    <property type="match status" value="1"/>
</dbReference>
<protein>
    <recommendedName>
        <fullName evidence="6">RING-type domain-containing protein</fullName>
    </recommendedName>
</protein>
<feature type="region of interest" description="Disordered" evidence="5">
    <location>
        <begin position="432"/>
        <end position="466"/>
    </location>
</feature>
<dbReference type="InterPro" id="IPR017907">
    <property type="entry name" value="Znf_RING_CS"/>
</dbReference>
<evidence type="ECO:0000256" key="2">
    <source>
        <dbReference type="ARBA" id="ARBA00022771"/>
    </source>
</evidence>
<dbReference type="GO" id="GO:0008270">
    <property type="term" value="F:zinc ion binding"/>
    <property type="evidence" value="ECO:0007669"/>
    <property type="project" value="UniProtKB-KW"/>
</dbReference>
<gene>
    <name evidence="7" type="ORF">O0I10_005909</name>
</gene>
<dbReference type="Proteomes" id="UP001234581">
    <property type="component" value="Unassembled WGS sequence"/>
</dbReference>
<feature type="compositionally biased region" description="Low complexity" evidence="5">
    <location>
        <begin position="444"/>
        <end position="456"/>
    </location>
</feature>
<keyword evidence="3" id="KW-0862">Zinc</keyword>